<dbReference type="PROSITE" id="PS51257">
    <property type="entry name" value="PROKAR_LIPOPROTEIN"/>
    <property type="match status" value="1"/>
</dbReference>
<evidence type="ECO:0000313" key="5">
    <source>
        <dbReference type="Proteomes" id="UP000515240"/>
    </source>
</evidence>
<keyword evidence="5" id="KW-1185">Reference proteome</keyword>
<evidence type="ECO:0000256" key="2">
    <source>
        <dbReference type="SAM" id="SignalP"/>
    </source>
</evidence>
<feature type="signal peptide" evidence="2">
    <location>
        <begin position="1"/>
        <end position="25"/>
    </location>
</feature>
<sequence length="139" mass="14923">MPHARPTFAAGLIAAACCLSAPAWAINKCVDAQGRTSFQDEPCAAGQKAEAITVTPSSQGINPREHDRPVSKKPAEKAPAPVPQAADEPDPRPADCPDPERMKSMQIEAESIALPLPIRKQKRASFEELKERCETKAPS</sequence>
<proteinExistence type="predicted"/>
<dbReference type="InterPro" id="IPR025392">
    <property type="entry name" value="DUF4124"/>
</dbReference>
<feature type="domain" description="DUF4124" evidence="3">
    <location>
        <begin position="15"/>
        <end position="59"/>
    </location>
</feature>
<dbReference type="AlphaFoldDB" id="A0A7G5EJZ5"/>
<reference evidence="4 5" key="1">
    <citation type="journal article" date="2020" name="G3 (Bethesda)">
        <title>CeMbio - The Caenorhabditis elegans Microbiome Resource.</title>
        <authorList>
            <person name="Dirksen P."/>
            <person name="Assie A."/>
            <person name="Zimmermann J."/>
            <person name="Zhang F."/>
            <person name="Tietje A.M."/>
            <person name="Marsh S.A."/>
            <person name="Felix M.A."/>
            <person name="Shapira M."/>
            <person name="Kaleta C."/>
            <person name="Schulenburg H."/>
            <person name="Samuel B."/>
        </authorList>
    </citation>
    <scope>NUCLEOTIDE SEQUENCE [LARGE SCALE GENOMIC DNA]</scope>
    <source>
        <strain evidence="4 5">BIGb0172</strain>
    </source>
</reference>
<feature type="chain" id="PRO_5028903440" evidence="2">
    <location>
        <begin position="26"/>
        <end position="139"/>
    </location>
</feature>
<dbReference type="Pfam" id="PF13511">
    <property type="entry name" value="DUF4124"/>
    <property type="match status" value="1"/>
</dbReference>
<feature type="compositionally biased region" description="Basic and acidic residues" evidence="1">
    <location>
        <begin position="89"/>
        <end position="103"/>
    </location>
</feature>
<dbReference type="RefSeq" id="WP_182323868.1">
    <property type="nucleotide sequence ID" value="NZ_CP058554.1"/>
</dbReference>
<dbReference type="EMBL" id="CP058554">
    <property type="protein sequence ID" value="QMV74320.1"/>
    <property type="molecule type" value="Genomic_DNA"/>
</dbReference>
<dbReference type="Proteomes" id="UP000515240">
    <property type="component" value="Chromosome"/>
</dbReference>
<evidence type="ECO:0000259" key="3">
    <source>
        <dbReference type="Pfam" id="PF13511"/>
    </source>
</evidence>
<feature type="compositionally biased region" description="Basic and acidic residues" evidence="1">
    <location>
        <begin position="63"/>
        <end position="76"/>
    </location>
</feature>
<organism evidence="4 5">
    <name type="scientific">Comamonas piscis</name>
    <dbReference type="NCBI Taxonomy" id="1562974"/>
    <lineage>
        <taxon>Bacteria</taxon>
        <taxon>Pseudomonadati</taxon>
        <taxon>Pseudomonadota</taxon>
        <taxon>Betaproteobacteria</taxon>
        <taxon>Burkholderiales</taxon>
        <taxon>Comamonadaceae</taxon>
        <taxon>Comamonas</taxon>
    </lineage>
</organism>
<name>A0A7G5EJZ5_9BURK</name>
<feature type="compositionally biased region" description="Low complexity" evidence="1">
    <location>
        <begin position="77"/>
        <end position="86"/>
    </location>
</feature>
<protein>
    <submittedName>
        <fullName evidence="4">DUF4124 domain-containing protein</fullName>
    </submittedName>
</protein>
<evidence type="ECO:0000313" key="4">
    <source>
        <dbReference type="EMBL" id="QMV74320.1"/>
    </source>
</evidence>
<keyword evidence="2" id="KW-0732">Signal</keyword>
<evidence type="ECO:0000256" key="1">
    <source>
        <dbReference type="SAM" id="MobiDB-lite"/>
    </source>
</evidence>
<feature type="region of interest" description="Disordered" evidence="1">
    <location>
        <begin position="49"/>
        <end position="120"/>
    </location>
</feature>
<accession>A0A7G5EJZ5</accession>
<gene>
    <name evidence="4" type="ORF">HS961_16590</name>
</gene>
<dbReference type="KEGG" id="cpis:HS961_16590"/>